<dbReference type="OrthoDB" id="291738at2759"/>
<dbReference type="Pfam" id="PF03221">
    <property type="entry name" value="HTH_Tnp_Tc5"/>
    <property type="match status" value="1"/>
</dbReference>
<accession>A0A8S1SZ33</accession>
<feature type="domain" description="HTH CENPB-type" evidence="2">
    <location>
        <begin position="65"/>
        <end position="134"/>
    </location>
</feature>
<reference evidence="3" key="1">
    <citation type="submission" date="2021-01" db="EMBL/GenBank/DDBJ databases">
        <authorList>
            <consortium name="Genoscope - CEA"/>
            <person name="William W."/>
        </authorList>
    </citation>
    <scope>NUCLEOTIDE SEQUENCE</scope>
</reference>
<protein>
    <recommendedName>
        <fullName evidence="2">HTH CENPB-type domain-containing protein</fullName>
    </recommendedName>
</protein>
<evidence type="ECO:0000256" key="1">
    <source>
        <dbReference type="ARBA" id="ARBA00023125"/>
    </source>
</evidence>
<dbReference type="GO" id="GO:0003677">
    <property type="term" value="F:DNA binding"/>
    <property type="evidence" value="ECO:0007669"/>
    <property type="project" value="UniProtKB-KW"/>
</dbReference>
<evidence type="ECO:0000313" key="4">
    <source>
        <dbReference type="Proteomes" id="UP000683925"/>
    </source>
</evidence>
<comment type="caution">
    <text evidence="3">The sequence shown here is derived from an EMBL/GenBank/DDBJ whole genome shotgun (WGS) entry which is preliminary data.</text>
</comment>
<dbReference type="InterPro" id="IPR006600">
    <property type="entry name" value="HTH_CenpB_DNA-bd_dom"/>
</dbReference>
<organism evidence="3 4">
    <name type="scientific">Paramecium octaurelia</name>
    <dbReference type="NCBI Taxonomy" id="43137"/>
    <lineage>
        <taxon>Eukaryota</taxon>
        <taxon>Sar</taxon>
        <taxon>Alveolata</taxon>
        <taxon>Ciliophora</taxon>
        <taxon>Intramacronucleata</taxon>
        <taxon>Oligohymenophorea</taxon>
        <taxon>Peniculida</taxon>
        <taxon>Parameciidae</taxon>
        <taxon>Paramecium</taxon>
    </lineage>
</organism>
<dbReference type="PROSITE" id="PS51253">
    <property type="entry name" value="HTH_CENPB"/>
    <property type="match status" value="1"/>
</dbReference>
<dbReference type="AlphaFoldDB" id="A0A8S1SZ33"/>
<name>A0A8S1SZ33_PAROT</name>
<keyword evidence="4" id="KW-1185">Reference proteome</keyword>
<keyword evidence="1" id="KW-0238">DNA-binding</keyword>
<dbReference type="Proteomes" id="UP000683925">
    <property type="component" value="Unassembled WGS sequence"/>
</dbReference>
<evidence type="ECO:0000259" key="2">
    <source>
        <dbReference type="PROSITE" id="PS51253"/>
    </source>
</evidence>
<dbReference type="OMA" id="DMYFTAS"/>
<evidence type="ECO:0000313" key="3">
    <source>
        <dbReference type="EMBL" id="CAD8143772.1"/>
    </source>
</evidence>
<proteinExistence type="predicted"/>
<dbReference type="EMBL" id="CAJJDP010000015">
    <property type="protein sequence ID" value="CAD8143772.1"/>
    <property type="molecule type" value="Genomic_DNA"/>
</dbReference>
<sequence length="247" mass="29318">MVAQNINKKERKIHSYKVLGTNQKKEALEELLNDPSQENFVLLSKKFDTTTRNLRRWFNQGYMRKGGCGRKKINPQGVIRLEEWILDETRKLGKKLSRNQIKEQAIKIFNIESFKASKAWMDKFIKEQNLKFKIKQILLEKGLLSKCQVLKHQQFQDSLKEKECERSTTKKQLKRIKLEEMKAKYIKGKLDQILTQDFEIGQNLIKQDTIKIGYNNKEDDMYFTASFDQEARSFGENYEEQLYLGFD</sequence>
<gene>
    <name evidence="3" type="ORF">POCTA_138.1.T0150204</name>
</gene>